<sequence length="157" mass="18059">METYRIWLYGYSVTLLLMLIGFVFCLQTVVTPVWISLFPFSMTDTIWFFLYTNLALQGVDIALCLYGVACNKPIVLQVFWVMGLVLLFADVLYFGLSVPYWQRIINSTDLHLYETLMLQYSRPSFCVLMNGAQKQFGCCGARSYTDFSSLPNLCDEI</sequence>
<name>A0A183IB56_9BILA</name>
<dbReference type="OrthoDB" id="10033535at2759"/>
<evidence type="ECO:0000256" key="1">
    <source>
        <dbReference type="SAM" id="Phobius"/>
    </source>
</evidence>
<proteinExistence type="predicted"/>
<protein>
    <submittedName>
        <fullName evidence="4">PhoLip_ATPase_C domain-containing protein</fullName>
    </submittedName>
</protein>
<reference evidence="2 3" key="2">
    <citation type="submission" date="2018-11" db="EMBL/GenBank/DDBJ databases">
        <authorList>
            <consortium name="Pathogen Informatics"/>
        </authorList>
    </citation>
    <scope>NUCLEOTIDE SEQUENCE [LARGE SCALE GENOMIC DNA]</scope>
</reference>
<dbReference type="EMBL" id="UZAM01006641">
    <property type="protein sequence ID" value="VDO92357.1"/>
    <property type="molecule type" value="Genomic_DNA"/>
</dbReference>
<dbReference type="WBParaSite" id="SBAD_0000087301-mRNA-1">
    <property type="protein sequence ID" value="SBAD_0000087301-mRNA-1"/>
    <property type="gene ID" value="SBAD_0000087301"/>
</dbReference>
<organism evidence="4">
    <name type="scientific">Soboliphyme baturini</name>
    <dbReference type="NCBI Taxonomy" id="241478"/>
    <lineage>
        <taxon>Eukaryota</taxon>
        <taxon>Metazoa</taxon>
        <taxon>Ecdysozoa</taxon>
        <taxon>Nematoda</taxon>
        <taxon>Enoplea</taxon>
        <taxon>Dorylaimia</taxon>
        <taxon>Dioctophymatida</taxon>
        <taxon>Dioctophymatoidea</taxon>
        <taxon>Soboliphymatidae</taxon>
        <taxon>Soboliphyme</taxon>
    </lineage>
</organism>
<evidence type="ECO:0000313" key="3">
    <source>
        <dbReference type="Proteomes" id="UP000270296"/>
    </source>
</evidence>
<reference evidence="4" key="1">
    <citation type="submission" date="2016-06" db="UniProtKB">
        <authorList>
            <consortium name="WormBaseParasite"/>
        </authorList>
    </citation>
    <scope>IDENTIFICATION</scope>
</reference>
<keyword evidence="1" id="KW-0812">Transmembrane</keyword>
<keyword evidence="1" id="KW-1133">Transmembrane helix</keyword>
<dbReference type="AlphaFoldDB" id="A0A183IB56"/>
<dbReference type="SUPFAM" id="SSF48652">
    <property type="entry name" value="Tetraspanin"/>
    <property type="match status" value="1"/>
</dbReference>
<feature type="transmembrane region" description="Helical" evidence="1">
    <location>
        <begin position="6"/>
        <end position="35"/>
    </location>
</feature>
<evidence type="ECO:0000313" key="4">
    <source>
        <dbReference type="WBParaSite" id="SBAD_0000087301-mRNA-1"/>
    </source>
</evidence>
<accession>A0A183IB56</accession>
<dbReference type="Proteomes" id="UP000270296">
    <property type="component" value="Unassembled WGS sequence"/>
</dbReference>
<evidence type="ECO:0000313" key="2">
    <source>
        <dbReference type="EMBL" id="VDO92357.1"/>
    </source>
</evidence>
<feature type="transmembrane region" description="Helical" evidence="1">
    <location>
        <begin position="47"/>
        <end position="68"/>
    </location>
</feature>
<dbReference type="GO" id="GO:0016020">
    <property type="term" value="C:membrane"/>
    <property type="evidence" value="ECO:0007669"/>
    <property type="project" value="InterPro"/>
</dbReference>
<dbReference type="InterPro" id="IPR008952">
    <property type="entry name" value="Tetraspanin_EC2_sf"/>
</dbReference>
<keyword evidence="3" id="KW-1185">Reference proteome</keyword>
<feature type="transmembrane region" description="Helical" evidence="1">
    <location>
        <begin position="74"/>
        <end position="96"/>
    </location>
</feature>
<gene>
    <name evidence="2" type="ORF">SBAD_LOCUS850</name>
</gene>
<keyword evidence="1" id="KW-0472">Membrane</keyword>